<evidence type="ECO:0000313" key="3">
    <source>
        <dbReference type="Proteomes" id="UP000663193"/>
    </source>
</evidence>
<feature type="region of interest" description="Disordered" evidence="1">
    <location>
        <begin position="500"/>
        <end position="551"/>
    </location>
</feature>
<feature type="compositionally biased region" description="Low complexity" evidence="1">
    <location>
        <begin position="354"/>
        <end position="365"/>
    </location>
</feature>
<feature type="compositionally biased region" description="Basic and acidic residues" evidence="1">
    <location>
        <begin position="26"/>
        <end position="47"/>
    </location>
</feature>
<feature type="compositionally biased region" description="Low complexity" evidence="1">
    <location>
        <begin position="331"/>
        <end position="340"/>
    </location>
</feature>
<feature type="compositionally biased region" description="Polar residues" evidence="1">
    <location>
        <begin position="341"/>
        <end position="353"/>
    </location>
</feature>
<feature type="compositionally biased region" description="Polar residues" evidence="1">
    <location>
        <begin position="530"/>
        <end position="551"/>
    </location>
</feature>
<dbReference type="EMBL" id="CP069042">
    <property type="protein sequence ID" value="QRD06506.1"/>
    <property type="molecule type" value="Genomic_DNA"/>
</dbReference>
<feature type="region of interest" description="Disordered" evidence="1">
    <location>
        <begin position="643"/>
        <end position="687"/>
    </location>
</feature>
<feature type="compositionally biased region" description="Low complexity" evidence="1">
    <location>
        <begin position="115"/>
        <end position="129"/>
    </location>
</feature>
<protein>
    <recommendedName>
        <fullName evidence="4">LPXTG-motif cell wall anchor domain protein</fullName>
    </recommendedName>
</protein>
<organism evidence="2 3">
    <name type="scientific">Phaeosphaeria nodorum (strain SN15 / ATCC MYA-4574 / FGSC 10173)</name>
    <name type="common">Glume blotch fungus</name>
    <name type="synonym">Parastagonospora nodorum</name>
    <dbReference type="NCBI Taxonomy" id="321614"/>
    <lineage>
        <taxon>Eukaryota</taxon>
        <taxon>Fungi</taxon>
        <taxon>Dikarya</taxon>
        <taxon>Ascomycota</taxon>
        <taxon>Pezizomycotina</taxon>
        <taxon>Dothideomycetes</taxon>
        <taxon>Pleosporomycetidae</taxon>
        <taxon>Pleosporales</taxon>
        <taxon>Pleosporineae</taxon>
        <taxon>Phaeosphaeriaceae</taxon>
        <taxon>Parastagonospora</taxon>
    </lineage>
</organism>
<evidence type="ECO:0008006" key="4">
    <source>
        <dbReference type="Google" id="ProtNLM"/>
    </source>
</evidence>
<feature type="compositionally biased region" description="Low complexity" evidence="1">
    <location>
        <begin position="201"/>
        <end position="254"/>
    </location>
</feature>
<dbReference type="OMA" id="RMEDYHA"/>
<feature type="compositionally biased region" description="Polar residues" evidence="1">
    <location>
        <begin position="428"/>
        <end position="443"/>
    </location>
</feature>
<dbReference type="VEuPathDB" id="FungiDB:JI435_118750"/>
<feature type="compositionally biased region" description="Polar residues" evidence="1">
    <location>
        <begin position="501"/>
        <end position="512"/>
    </location>
</feature>
<feature type="compositionally biased region" description="Basic and acidic residues" evidence="1">
    <location>
        <begin position="709"/>
        <end position="719"/>
    </location>
</feature>
<feature type="compositionally biased region" description="Polar residues" evidence="1">
    <location>
        <begin position="643"/>
        <end position="684"/>
    </location>
</feature>
<evidence type="ECO:0000256" key="1">
    <source>
        <dbReference type="SAM" id="MobiDB-lite"/>
    </source>
</evidence>
<sequence>MPIFGRRHSKKGSKDASQQRDPPSSSRKEGKESKDPKEVRVVKESPSSKHQRTKTAPDTPTLLRLPSASSTVSAAQRSRRASNPSTPTAPTPHSTSSATPASYFAPQTAASGAEPRSPATRRPPASFSAGHDTSRGPPVTLITRGNSDYARRTSQKPADFAYAQQQFQSLGLVSPGGSQSSSRRPRDDAENLSDSTPQPPQQQQQTHAPAQPKPDATATTATTATGTARTTQPMASSIDDSSSSSSESDSGSPSNYEDRRRPAQNGRRATDTSGTDGEQNEDLFLNIAEDVAPPKQRQHVDSARHEKLRSRIARVNRMSSPSALQSPSPGPSTSTAPTVTRISSTTESRSNVQPRRSSLLPSASRTQQERPPQSPGTPLESPRTRPPELNSKASFSSRRDSDLSPRDFLAQLGNKRRGSQPEAVHTPPSRTGTYRPSNLGHYSSSRDDARAPQVEPVQREPSSHADGTESHGSTGPAVSVWDELDELKSRIRRIEMGGKIPSTSGAIVSQATAERPRTANTSATTVSSSPNQQRKSNLSPPESTIDGHTSSRTHPLLREALAKARQHTSPAVYRVLDATVGEALTLAEMTGSAGPQGTLHSASSILGGANVSDRQVRRKADNMCRSLTELCIALCETKTGVSSPAVRSSTHTISRRPSVQINGDSPTVRQSIEPESNTMSNVSPSRAMHRIEARRTSMLYNGNGIPRESSQDFDHERQFSSRLSRAGTSLHRNRSSVDDDDEDPIMRAPSRAMTDFRSLRPTEKSRLAARQYTSREPLPELQSPPSLQSSSSLRRPTATQNENSLLFRDNSRRYDFRESSPAYEKQVASTLRARTQLAVNRNPNNRNSIGGVSDLTNRNVTLGRRQRGNSTGE</sequence>
<dbReference type="AlphaFoldDB" id="A0A7U2IAY8"/>
<keyword evidence="3" id="KW-1185">Reference proteome</keyword>
<proteinExistence type="predicted"/>
<feature type="compositionally biased region" description="Low complexity" evidence="1">
    <location>
        <begin position="168"/>
        <end position="182"/>
    </location>
</feature>
<dbReference type="OrthoDB" id="5369729at2759"/>
<feature type="compositionally biased region" description="Low complexity" evidence="1">
    <location>
        <begin position="774"/>
        <end position="796"/>
    </location>
</feature>
<feature type="compositionally biased region" description="Polar residues" evidence="1">
    <location>
        <begin position="67"/>
        <end position="76"/>
    </location>
</feature>
<gene>
    <name evidence="2" type="ORF">JI435_118750</name>
</gene>
<feature type="compositionally biased region" description="Basic residues" evidence="1">
    <location>
        <begin position="1"/>
        <end position="11"/>
    </location>
</feature>
<feature type="compositionally biased region" description="Basic and acidic residues" evidence="1">
    <location>
        <begin position="457"/>
        <end position="469"/>
    </location>
</feature>
<reference evidence="3" key="1">
    <citation type="journal article" date="2021" name="BMC Genomics">
        <title>Chromosome-level genome assembly and manually-curated proteome of model necrotroph Parastagonospora nodorum Sn15 reveals a genome-wide trove of candidate effector homologs, and redundancy of virulence-related functions within an accessory chromosome.</title>
        <authorList>
            <person name="Bertazzoni S."/>
            <person name="Jones D.A.B."/>
            <person name="Phan H.T."/>
            <person name="Tan K.-C."/>
            <person name="Hane J.K."/>
        </authorList>
    </citation>
    <scope>NUCLEOTIDE SEQUENCE [LARGE SCALE GENOMIC DNA]</scope>
    <source>
        <strain evidence="3">SN15 / ATCC MYA-4574 / FGSC 10173)</strain>
    </source>
</reference>
<feature type="compositionally biased region" description="Low complexity" evidence="1">
    <location>
        <begin position="518"/>
        <end position="529"/>
    </location>
</feature>
<name>A0A7U2IAY8_PHANO</name>
<evidence type="ECO:0000313" key="2">
    <source>
        <dbReference type="EMBL" id="QRD06506.1"/>
    </source>
</evidence>
<feature type="region of interest" description="Disordered" evidence="1">
    <location>
        <begin position="837"/>
        <end position="873"/>
    </location>
</feature>
<accession>A0A7U2IAY8</accession>
<dbReference type="Proteomes" id="UP000663193">
    <property type="component" value="Chromosome 20"/>
</dbReference>
<feature type="compositionally biased region" description="Low complexity" evidence="1">
    <location>
        <begin position="84"/>
        <end position="102"/>
    </location>
</feature>
<feature type="region of interest" description="Disordered" evidence="1">
    <location>
        <begin position="700"/>
        <end position="812"/>
    </location>
</feature>
<feature type="compositionally biased region" description="Polar residues" evidence="1">
    <location>
        <begin position="837"/>
        <end position="860"/>
    </location>
</feature>
<feature type="region of interest" description="Disordered" evidence="1">
    <location>
        <begin position="1"/>
        <end position="481"/>
    </location>
</feature>
<feature type="compositionally biased region" description="Basic and acidic residues" evidence="1">
    <location>
        <begin position="757"/>
        <end position="766"/>
    </location>
</feature>